<reference evidence="2" key="1">
    <citation type="journal article" date="2019" name="BMC Genomics">
        <title>A new reference genome for Sorghum bicolor reveals high levels of sequence similarity between sweet and grain genotypes: implications for the genetics of sugar metabolism.</title>
        <authorList>
            <person name="Cooper E.A."/>
            <person name="Brenton Z.W."/>
            <person name="Flinn B.S."/>
            <person name="Jenkins J."/>
            <person name="Shu S."/>
            <person name="Flowers D."/>
            <person name="Luo F."/>
            <person name="Wang Y."/>
            <person name="Xia P."/>
            <person name="Barry K."/>
            <person name="Daum C."/>
            <person name="Lipzen A."/>
            <person name="Yoshinaga Y."/>
            <person name="Schmutz J."/>
            <person name="Saski C."/>
            <person name="Vermerris W."/>
            <person name="Kresovich S."/>
        </authorList>
    </citation>
    <scope>NUCLEOTIDE SEQUENCE</scope>
</reference>
<gene>
    <name evidence="2" type="ORF">BDA96_05G243700</name>
</gene>
<name>A0A921QZ97_SORBI</name>
<evidence type="ECO:0000313" key="2">
    <source>
        <dbReference type="EMBL" id="KAG0531089.1"/>
    </source>
</evidence>
<feature type="region of interest" description="Disordered" evidence="1">
    <location>
        <begin position="1"/>
        <end position="43"/>
    </location>
</feature>
<reference evidence="2" key="2">
    <citation type="submission" date="2020-10" db="EMBL/GenBank/DDBJ databases">
        <authorList>
            <person name="Cooper E.A."/>
            <person name="Brenton Z.W."/>
            <person name="Flinn B.S."/>
            <person name="Jenkins J."/>
            <person name="Shu S."/>
            <person name="Flowers D."/>
            <person name="Luo F."/>
            <person name="Wang Y."/>
            <person name="Xia P."/>
            <person name="Barry K."/>
            <person name="Daum C."/>
            <person name="Lipzen A."/>
            <person name="Yoshinaga Y."/>
            <person name="Schmutz J."/>
            <person name="Saski C."/>
            <person name="Vermerris W."/>
            <person name="Kresovich S."/>
        </authorList>
    </citation>
    <scope>NUCLEOTIDE SEQUENCE</scope>
</reference>
<proteinExistence type="predicted"/>
<dbReference type="AlphaFoldDB" id="A0A921QZ97"/>
<sequence length="43" mass="4793">MISKRRGSAALGMVPEHTRNPWSSSGQPTNSLTYETWIKESSN</sequence>
<comment type="caution">
    <text evidence="2">The sequence shown here is derived from an EMBL/GenBank/DDBJ whole genome shotgun (WGS) entry which is preliminary data.</text>
</comment>
<evidence type="ECO:0000313" key="3">
    <source>
        <dbReference type="Proteomes" id="UP000807115"/>
    </source>
</evidence>
<dbReference type="EMBL" id="CM027684">
    <property type="protein sequence ID" value="KAG0531089.1"/>
    <property type="molecule type" value="Genomic_DNA"/>
</dbReference>
<accession>A0A921QZ97</accession>
<protein>
    <submittedName>
        <fullName evidence="2">Uncharacterized protein</fullName>
    </submittedName>
</protein>
<evidence type="ECO:0000256" key="1">
    <source>
        <dbReference type="SAM" id="MobiDB-lite"/>
    </source>
</evidence>
<feature type="compositionally biased region" description="Polar residues" evidence="1">
    <location>
        <begin position="20"/>
        <end position="43"/>
    </location>
</feature>
<dbReference type="Proteomes" id="UP000807115">
    <property type="component" value="Chromosome 5"/>
</dbReference>
<organism evidence="2 3">
    <name type="scientific">Sorghum bicolor</name>
    <name type="common">Sorghum</name>
    <name type="synonym">Sorghum vulgare</name>
    <dbReference type="NCBI Taxonomy" id="4558"/>
    <lineage>
        <taxon>Eukaryota</taxon>
        <taxon>Viridiplantae</taxon>
        <taxon>Streptophyta</taxon>
        <taxon>Embryophyta</taxon>
        <taxon>Tracheophyta</taxon>
        <taxon>Spermatophyta</taxon>
        <taxon>Magnoliopsida</taxon>
        <taxon>Liliopsida</taxon>
        <taxon>Poales</taxon>
        <taxon>Poaceae</taxon>
        <taxon>PACMAD clade</taxon>
        <taxon>Panicoideae</taxon>
        <taxon>Andropogonodae</taxon>
        <taxon>Andropogoneae</taxon>
        <taxon>Sorghinae</taxon>
        <taxon>Sorghum</taxon>
    </lineage>
</organism>